<dbReference type="GO" id="GO:0046556">
    <property type="term" value="F:alpha-L-arabinofuranosidase activity"/>
    <property type="evidence" value="ECO:0007669"/>
    <property type="project" value="TreeGrafter"/>
</dbReference>
<dbReference type="SMART" id="SM01217">
    <property type="entry name" value="Fn3_like"/>
    <property type="match status" value="1"/>
</dbReference>
<organism evidence="7 8">
    <name type="scientific">Chloropicon roscoffensis</name>
    <dbReference type="NCBI Taxonomy" id="1461544"/>
    <lineage>
        <taxon>Eukaryota</taxon>
        <taxon>Viridiplantae</taxon>
        <taxon>Chlorophyta</taxon>
        <taxon>Chloropicophyceae</taxon>
        <taxon>Chloropicales</taxon>
        <taxon>Chloropicaceae</taxon>
        <taxon>Chloropicon</taxon>
    </lineage>
</organism>
<dbReference type="InterPro" id="IPR026891">
    <property type="entry name" value="Fn3-like"/>
</dbReference>
<comment type="similarity">
    <text evidence="1">Belongs to the glycosyl hydrolase 3 family.</text>
</comment>
<dbReference type="Gene3D" id="3.40.50.1700">
    <property type="entry name" value="Glycoside hydrolase family 3 C-terminal domain"/>
    <property type="match status" value="1"/>
</dbReference>
<evidence type="ECO:0000256" key="2">
    <source>
        <dbReference type="ARBA" id="ARBA00022729"/>
    </source>
</evidence>
<keyword evidence="3" id="KW-0378">Hydrolase</keyword>
<dbReference type="InterPro" id="IPR017853">
    <property type="entry name" value="GH"/>
</dbReference>
<dbReference type="InterPro" id="IPR001764">
    <property type="entry name" value="Glyco_hydro_3_N"/>
</dbReference>
<dbReference type="PANTHER" id="PTHR42721:SF3">
    <property type="entry name" value="BETA-D-XYLOSIDASE 5-RELATED"/>
    <property type="match status" value="1"/>
</dbReference>
<dbReference type="InterPro" id="IPR036962">
    <property type="entry name" value="Glyco_hydro_3_N_sf"/>
</dbReference>
<keyword evidence="2 5" id="KW-0732">Signal</keyword>
<keyword evidence="8" id="KW-1185">Reference proteome</keyword>
<accession>A0AAX4PDD1</accession>
<evidence type="ECO:0000259" key="6">
    <source>
        <dbReference type="SMART" id="SM01217"/>
    </source>
</evidence>
<evidence type="ECO:0000256" key="4">
    <source>
        <dbReference type="ARBA" id="ARBA00023295"/>
    </source>
</evidence>
<feature type="chain" id="PRO_5043836662" evidence="5">
    <location>
        <begin position="29"/>
        <end position="847"/>
    </location>
</feature>
<evidence type="ECO:0000256" key="5">
    <source>
        <dbReference type="SAM" id="SignalP"/>
    </source>
</evidence>
<evidence type="ECO:0000313" key="7">
    <source>
        <dbReference type="EMBL" id="WZN63939.1"/>
    </source>
</evidence>
<dbReference type="SUPFAM" id="SSF51445">
    <property type="entry name" value="(Trans)glycosidases"/>
    <property type="match status" value="1"/>
</dbReference>
<evidence type="ECO:0000256" key="3">
    <source>
        <dbReference type="ARBA" id="ARBA00022801"/>
    </source>
</evidence>
<protein>
    <submittedName>
        <fullName evidence="7">Beta-D-xylosidase</fullName>
    </submittedName>
</protein>
<feature type="signal peptide" evidence="5">
    <location>
        <begin position="1"/>
        <end position="28"/>
    </location>
</feature>
<dbReference type="GO" id="GO:0009044">
    <property type="term" value="F:xylan 1,4-beta-xylosidase activity"/>
    <property type="evidence" value="ECO:0007669"/>
    <property type="project" value="InterPro"/>
</dbReference>
<evidence type="ECO:0000256" key="1">
    <source>
        <dbReference type="ARBA" id="ARBA00005336"/>
    </source>
</evidence>
<dbReference type="GO" id="GO:0031222">
    <property type="term" value="P:arabinan catabolic process"/>
    <property type="evidence" value="ECO:0007669"/>
    <property type="project" value="TreeGrafter"/>
</dbReference>
<dbReference type="InterPro" id="IPR002772">
    <property type="entry name" value="Glyco_hydro_3_C"/>
</dbReference>
<dbReference type="Pfam" id="PF00933">
    <property type="entry name" value="Glyco_hydro_3"/>
    <property type="match status" value="1"/>
</dbReference>
<evidence type="ECO:0000313" key="8">
    <source>
        <dbReference type="Proteomes" id="UP001472866"/>
    </source>
</evidence>
<dbReference type="Pfam" id="PF01915">
    <property type="entry name" value="Glyco_hydro_3_C"/>
    <property type="match status" value="1"/>
</dbReference>
<dbReference type="SUPFAM" id="SSF52279">
    <property type="entry name" value="Beta-D-glucan exohydrolase, C-terminal domain"/>
    <property type="match status" value="1"/>
</dbReference>
<dbReference type="GO" id="GO:0045493">
    <property type="term" value="P:xylan catabolic process"/>
    <property type="evidence" value="ECO:0007669"/>
    <property type="project" value="InterPro"/>
</dbReference>
<dbReference type="InterPro" id="IPR013783">
    <property type="entry name" value="Ig-like_fold"/>
</dbReference>
<dbReference type="PRINTS" id="PR00133">
    <property type="entry name" value="GLHYDRLASE3"/>
</dbReference>
<dbReference type="Gene3D" id="2.60.40.10">
    <property type="entry name" value="Immunoglobulins"/>
    <property type="match status" value="1"/>
</dbReference>
<feature type="domain" description="Fibronectin type III-like" evidence="6">
    <location>
        <begin position="742"/>
        <end position="818"/>
    </location>
</feature>
<dbReference type="Proteomes" id="UP001472866">
    <property type="component" value="Chromosome 08"/>
</dbReference>
<dbReference type="EMBL" id="CP151508">
    <property type="protein sequence ID" value="WZN63939.1"/>
    <property type="molecule type" value="Genomic_DNA"/>
</dbReference>
<dbReference type="PANTHER" id="PTHR42721">
    <property type="entry name" value="SUGAR HYDROLASE-RELATED"/>
    <property type="match status" value="1"/>
</dbReference>
<dbReference type="InterPro" id="IPR036881">
    <property type="entry name" value="Glyco_hydro_3_C_sf"/>
</dbReference>
<dbReference type="InterPro" id="IPR044993">
    <property type="entry name" value="BXL"/>
</dbReference>
<dbReference type="AlphaFoldDB" id="A0AAX4PDD1"/>
<keyword evidence="4" id="KW-0326">Glycosidase</keyword>
<sequence length="847" mass="90316">MRHRVQKILAAWCLGAVCLALASSLASAATSDAAKCEGQFQLCPVTGDCALDDSLCGKCGQGQLVCPITNECLDGGTDSYVKCPGLKGTWLDWTLDAETRAGLMSKNFTVVERSSQLTNFAIALPGHGIPRFQWLADNLHGVRAPSPTSFGPDFTVYPANGTMFPAGPSLGSTWNPELLGAIGKVIATESRALYNLETLSGRRGWVPDSAGNVQQVINGAGISVYSPNVNLGRDPRWGRIAEVFTEDAHLMNALSVPFVEGLQGVHSDQGDGFLTLATCKHAAVYDVEFSRQHYSAEVGGRAMQEFYLPSIEACTARGAQAMCSYNAINGNPACSEVRLLDGAMRNTSGFDGFVVSDYDAWADFRDTYAICSDYECAAAVGLKAGMDMEGGNQMVAQAVPGAIQRGLVEESLLDRAFERVMRARISLGTLDPPSMIEYNRLGADDVASNANLNLALTAARQGLILLKNDRDSLPLSSGLGDRLLVCGSAATAKDIPLGPYAEGDVASAAYQQKYVTSMLEGITAANAGGNTTYKPGCPDTQCRDTSGFFDAVQAAYDATAVVVVLNLDGGIEGEGHDRMSMDLPQGQVELVNQLRDAIPRGTPMVAVLMHGGVVTLPPVWDQFDAVLDSFYPGIYGGQALGEALFGKINPSGKLPVTVYESDHQLPGHIQHQDPYPSDEVPYSMGLTYKYFTGEPFLPFGFGLSYTTYAYAKVVAPAASVHACDPFNVTVTVTNTGHWDGDEIVQLYIALPESTVPAPQLQLGAFQRVSVKAQSSVDVTLTVQPHAHYVVHEDPYDTAWNATRVVESGRRIIYVGGGQPGEGAQVLTTVTTVENTVPLTSCPSNWTD</sequence>
<name>A0AAX4PDD1_9CHLO</name>
<gene>
    <name evidence="7" type="ORF">HKI87_08g54920</name>
</gene>
<proteinExistence type="inferred from homology"/>
<dbReference type="Gene3D" id="3.20.20.300">
    <property type="entry name" value="Glycoside hydrolase, family 3, N-terminal domain"/>
    <property type="match status" value="1"/>
</dbReference>
<reference evidence="7 8" key="1">
    <citation type="submission" date="2024-03" db="EMBL/GenBank/DDBJ databases">
        <title>Complete genome sequence of the green alga Chloropicon roscoffensis RCC1871.</title>
        <authorList>
            <person name="Lemieux C."/>
            <person name="Pombert J.-F."/>
            <person name="Otis C."/>
            <person name="Turmel M."/>
        </authorList>
    </citation>
    <scope>NUCLEOTIDE SEQUENCE [LARGE SCALE GENOMIC DNA]</scope>
    <source>
        <strain evidence="7 8">RCC1871</strain>
    </source>
</reference>
<dbReference type="Pfam" id="PF14310">
    <property type="entry name" value="Fn3-like"/>
    <property type="match status" value="1"/>
</dbReference>